<comment type="subcellular location">
    <subcellularLocation>
        <location evidence="1">Nucleus</location>
    </subcellularLocation>
</comment>
<keyword evidence="6" id="KW-0238">DNA-binding</keyword>
<feature type="region of interest" description="Disordered" evidence="11">
    <location>
        <begin position="271"/>
        <end position="398"/>
    </location>
</feature>
<accession>A0A1D1ZVB3</accession>
<evidence type="ECO:0000256" key="8">
    <source>
        <dbReference type="ARBA" id="ARBA00023163"/>
    </source>
</evidence>
<evidence type="ECO:0000256" key="4">
    <source>
        <dbReference type="ARBA" id="ARBA00022833"/>
    </source>
</evidence>
<dbReference type="GO" id="GO:0008270">
    <property type="term" value="F:zinc ion binding"/>
    <property type="evidence" value="ECO:0007669"/>
    <property type="project" value="UniProtKB-KW"/>
</dbReference>
<keyword evidence="5" id="KW-0805">Transcription regulation</keyword>
<dbReference type="InterPro" id="IPR045876">
    <property type="entry name" value="PRHA-like_PHD-finger"/>
</dbReference>
<feature type="compositionally biased region" description="Low complexity" evidence="11">
    <location>
        <begin position="1"/>
        <end position="16"/>
    </location>
</feature>
<evidence type="ECO:0000256" key="7">
    <source>
        <dbReference type="ARBA" id="ARBA00023155"/>
    </source>
</evidence>
<name>A0A1D1ZVB3_AUXPR</name>
<dbReference type="GO" id="GO:0045814">
    <property type="term" value="P:negative regulation of gene expression, epigenetic"/>
    <property type="evidence" value="ECO:0007669"/>
    <property type="project" value="TreeGrafter"/>
</dbReference>
<feature type="region of interest" description="Disordered" evidence="11">
    <location>
        <begin position="414"/>
        <end position="443"/>
    </location>
</feature>
<dbReference type="SMART" id="SM00249">
    <property type="entry name" value="PHD"/>
    <property type="match status" value="1"/>
</dbReference>
<evidence type="ECO:0000256" key="9">
    <source>
        <dbReference type="ARBA" id="ARBA00023242"/>
    </source>
</evidence>
<feature type="domain" description="PHD-type" evidence="12">
    <location>
        <begin position="166"/>
        <end position="222"/>
    </location>
</feature>
<keyword evidence="3 10" id="KW-0863">Zinc-finger</keyword>
<evidence type="ECO:0000256" key="3">
    <source>
        <dbReference type="ARBA" id="ARBA00022771"/>
    </source>
</evidence>
<feature type="compositionally biased region" description="Acidic residues" evidence="11">
    <location>
        <begin position="417"/>
        <end position="428"/>
    </location>
</feature>
<dbReference type="InterPro" id="IPR013083">
    <property type="entry name" value="Znf_RING/FYVE/PHD"/>
</dbReference>
<evidence type="ECO:0000256" key="5">
    <source>
        <dbReference type="ARBA" id="ARBA00023015"/>
    </source>
</evidence>
<dbReference type="CDD" id="cd15504">
    <property type="entry name" value="PHD_PRHA_like"/>
    <property type="match status" value="1"/>
</dbReference>
<keyword evidence="4" id="KW-0862">Zinc</keyword>
<organism evidence="13">
    <name type="scientific">Auxenochlorella protothecoides</name>
    <name type="common">Green microalga</name>
    <name type="synonym">Chlorella protothecoides</name>
    <dbReference type="NCBI Taxonomy" id="3075"/>
    <lineage>
        <taxon>Eukaryota</taxon>
        <taxon>Viridiplantae</taxon>
        <taxon>Chlorophyta</taxon>
        <taxon>core chlorophytes</taxon>
        <taxon>Trebouxiophyceae</taxon>
        <taxon>Chlorellales</taxon>
        <taxon>Chlorellaceae</taxon>
        <taxon>Auxenochlorella</taxon>
    </lineage>
</organism>
<evidence type="ECO:0000256" key="1">
    <source>
        <dbReference type="ARBA" id="ARBA00004123"/>
    </source>
</evidence>
<dbReference type="PROSITE" id="PS01359">
    <property type="entry name" value="ZF_PHD_1"/>
    <property type="match status" value="1"/>
</dbReference>
<feature type="compositionally biased region" description="Basic residues" evidence="11">
    <location>
        <begin position="56"/>
        <end position="65"/>
    </location>
</feature>
<keyword evidence="9" id="KW-0539">Nucleus</keyword>
<dbReference type="GO" id="GO:0003682">
    <property type="term" value="F:chromatin binding"/>
    <property type="evidence" value="ECO:0007669"/>
    <property type="project" value="TreeGrafter"/>
</dbReference>
<dbReference type="PROSITE" id="PS50016">
    <property type="entry name" value="ZF_PHD_2"/>
    <property type="match status" value="1"/>
</dbReference>
<dbReference type="InterPro" id="IPR019786">
    <property type="entry name" value="Zinc_finger_PHD-type_CS"/>
</dbReference>
<dbReference type="Gene3D" id="3.30.40.10">
    <property type="entry name" value="Zinc/RING finger domain, C3HC4 (zinc finger)"/>
    <property type="match status" value="1"/>
</dbReference>
<protein>
    <recommendedName>
        <fullName evidence="12">PHD-type domain-containing protein</fullName>
    </recommendedName>
</protein>
<evidence type="ECO:0000259" key="12">
    <source>
        <dbReference type="PROSITE" id="PS50016"/>
    </source>
</evidence>
<dbReference type="PANTHER" id="PTHR12628:SF10">
    <property type="entry name" value="HOMEOBOX DOMAIN-CONTAINING PROTEIN"/>
    <property type="match status" value="1"/>
</dbReference>
<dbReference type="GO" id="GO:0003677">
    <property type="term" value="F:DNA binding"/>
    <property type="evidence" value="ECO:0007669"/>
    <property type="project" value="UniProtKB-KW"/>
</dbReference>
<feature type="region of interest" description="Disordered" evidence="11">
    <location>
        <begin position="1"/>
        <end position="74"/>
    </location>
</feature>
<sequence length="443" mass="47310">MDPQPSSRASSRRAASLSGKSGDETSDRLSSGRPRRQRRLAGPLDGQAFDAATPAKRPRLRRASRRRMEEDRPEKSIYDKLLNRARHQLSRIRQEQALVDAYAADGWRGGAREKVRPLQEIQRAKDQIRRCREIVRECVRTCEEAEGDTPIPASCFDEEGELDSDAIFCAKCGNREADDDNDIVLCDGPCNRAYHCKCIVPPLDVSTLTEDEGWLCPACDHKVDILSLINDEFDTEYGLEDGWQQILEPGSLPASDGAEEGEAVAVGEGGAGLLVGGADLPSEDEEDSDFEGDSSSDSGVASQASEDGRRGEGAGAATASPGSDPTSLPSSPASQRSDASSGSSGLDSEGSLGSLGEGVRQDLGRRRPGRPASSLANSSAGVGPEDPEAQTLVVEGRRRRAQVDYRALHAAMFGTAEAEDGSGEEDEVWSPRTQPGLALESPG</sequence>
<reference evidence="13" key="1">
    <citation type="submission" date="2015-08" db="EMBL/GenBank/DDBJ databases">
        <authorList>
            <person name="Babu N.S."/>
            <person name="Beckwith C.J."/>
            <person name="Beseler K.G."/>
            <person name="Brison A."/>
            <person name="Carone J.V."/>
            <person name="Caskin T.P."/>
            <person name="Diamond M."/>
            <person name="Durham M.E."/>
            <person name="Foxe J.M."/>
            <person name="Go M."/>
            <person name="Henderson B.A."/>
            <person name="Jones I.B."/>
            <person name="McGettigan J.A."/>
            <person name="Micheletti S.J."/>
            <person name="Nasrallah M.E."/>
            <person name="Ortiz D."/>
            <person name="Piller C.R."/>
            <person name="Privatt S.R."/>
            <person name="Schneider S.L."/>
            <person name="Sharp S."/>
            <person name="Smith T.C."/>
            <person name="Stanton J.D."/>
            <person name="Ullery H.E."/>
            <person name="Wilson R.J."/>
            <person name="Serrano M.G."/>
            <person name="Buck G."/>
            <person name="Lee V."/>
            <person name="Wang Y."/>
            <person name="Carvalho R."/>
            <person name="Voegtly L."/>
            <person name="Shi R."/>
            <person name="Duckworth R."/>
            <person name="Johnson A."/>
            <person name="Loviza R."/>
            <person name="Walstead R."/>
            <person name="Shah Z."/>
            <person name="Kiflezghi M."/>
            <person name="Wade K."/>
            <person name="Ball S.L."/>
            <person name="Bradley K.W."/>
            <person name="Asai D.J."/>
            <person name="Bowman C.A."/>
            <person name="Russell D.A."/>
            <person name="Pope W.H."/>
            <person name="Jacobs-Sera D."/>
            <person name="Hendrix R.W."/>
            <person name="Hatfull G.F."/>
        </authorList>
    </citation>
    <scope>NUCLEOTIDE SEQUENCE</scope>
</reference>
<evidence type="ECO:0000256" key="11">
    <source>
        <dbReference type="SAM" id="MobiDB-lite"/>
    </source>
</evidence>
<feature type="compositionally biased region" description="Low complexity" evidence="11">
    <location>
        <begin position="295"/>
        <end position="305"/>
    </location>
</feature>
<keyword evidence="8" id="KW-0804">Transcription</keyword>
<feature type="compositionally biased region" description="Acidic residues" evidence="11">
    <location>
        <begin position="281"/>
        <end position="294"/>
    </location>
</feature>
<evidence type="ECO:0000256" key="6">
    <source>
        <dbReference type="ARBA" id="ARBA00023125"/>
    </source>
</evidence>
<dbReference type="InterPro" id="IPR001965">
    <property type="entry name" value="Znf_PHD"/>
</dbReference>
<feature type="compositionally biased region" description="Low complexity" evidence="11">
    <location>
        <begin position="329"/>
        <end position="358"/>
    </location>
</feature>
<dbReference type="SUPFAM" id="SSF57903">
    <property type="entry name" value="FYVE/PHD zinc finger"/>
    <property type="match status" value="1"/>
</dbReference>
<dbReference type="GO" id="GO:0005634">
    <property type="term" value="C:nucleus"/>
    <property type="evidence" value="ECO:0007669"/>
    <property type="project" value="UniProtKB-SubCell"/>
</dbReference>
<dbReference type="AlphaFoldDB" id="A0A1D1ZVB3"/>
<dbReference type="Pfam" id="PF00628">
    <property type="entry name" value="PHD"/>
    <property type="match status" value="1"/>
</dbReference>
<keyword evidence="2" id="KW-0479">Metal-binding</keyword>
<evidence type="ECO:0000313" key="13">
    <source>
        <dbReference type="EMBL" id="JAT70879.1"/>
    </source>
</evidence>
<dbReference type="InterPro" id="IPR011011">
    <property type="entry name" value="Znf_FYVE_PHD"/>
</dbReference>
<keyword evidence="7" id="KW-0371">Homeobox</keyword>
<proteinExistence type="predicted"/>
<evidence type="ECO:0000256" key="10">
    <source>
        <dbReference type="PROSITE-ProRule" id="PRU00146"/>
    </source>
</evidence>
<dbReference type="PANTHER" id="PTHR12628">
    <property type="entry name" value="POLYCOMB-LIKE TRANSCRIPTION FACTOR"/>
    <property type="match status" value="1"/>
</dbReference>
<gene>
    <name evidence="13" type="ORF">g.46538</name>
</gene>
<dbReference type="InterPro" id="IPR019787">
    <property type="entry name" value="Znf_PHD-finger"/>
</dbReference>
<dbReference type="EMBL" id="GDKF01007743">
    <property type="protein sequence ID" value="JAT70879.1"/>
    <property type="molecule type" value="Transcribed_RNA"/>
</dbReference>
<evidence type="ECO:0000256" key="2">
    <source>
        <dbReference type="ARBA" id="ARBA00022723"/>
    </source>
</evidence>